<evidence type="ECO:0000313" key="3">
    <source>
        <dbReference type="Proteomes" id="UP000078492"/>
    </source>
</evidence>
<keyword evidence="3" id="KW-1185">Reference proteome</keyword>
<protein>
    <recommendedName>
        <fullName evidence="4">Secreted protein</fullName>
    </recommendedName>
</protein>
<dbReference type="EMBL" id="KQ978822">
    <property type="protein sequence ID" value="KYN28052.1"/>
    <property type="molecule type" value="Genomic_DNA"/>
</dbReference>
<evidence type="ECO:0008006" key="4">
    <source>
        <dbReference type="Google" id="ProtNLM"/>
    </source>
</evidence>
<organism evidence="2 3">
    <name type="scientific">Trachymyrmex cornetzi</name>
    <dbReference type="NCBI Taxonomy" id="471704"/>
    <lineage>
        <taxon>Eukaryota</taxon>
        <taxon>Metazoa</taxon>
        <taxon>Ecdysozoa</taxon>
        <taxon>Arthropoda</taxon>
        <taxon>Hexapoda</taxon>
        <taxon>Insecta</taxon>
        <taxon>Pterygota</taxon>
        <taxon>Neoptera</taxon>
        <taxon>Endopterygota</taxon>
        <taxon>Hymenoptera</taxon>
        <taxon>Apocrita</taxon>
        <taxon>Aculeata</taxon>
        <taxon>Formicoidea</taxon>
        <taxon>Formicidae</taxon>
        <taxon>Myrmicinae</taxon>
        <taxon>Trachymyrmex</taxon>
    </lineage>
</organism>
<dbReference type="Proteomes" id="UP000078492">
    <property type="component" value="Unassembled WGS sequence"/>
</dbReference>
<name>A0A195EJG3_9HYME</name>
<feature type="chain" id="PRO_5008270835" description="Secreted protein" evidence="1">
    <location>
        <begin position="27"/>
        <end position="77"/>
    </location>
</feature>
<evidence type="ECO:0000256" key="1">
    <source>
        <dbReference type="SAM" id="SignalP"/>
    </source>
</evidence>
<reference evidence="2 3" key="1">
    <citation type="submission" date="2015-09" db="EMBL/GenBank/DDBJ databases">
        <title>Trachymyrmex cornetzi WGS genome.</title>
        <authorList>
            <person name="Nygaard S."/>
            <person name="Hu H."/>
            <person name="Boomsma J."/>
            <person name="Zhang G."/>
        </authorList>
    </citation>
    <scope>NUCLEOTIDE SEQUENCE [LARGE SCALE GENOMIC DNA]</scope>
    <source>
        <strain evidence="2">Tcor2-1</strain>
        <tissue evidence="2">Whole body</tissue>
    </source>
</reference>
<gene>
    <name evidence="2" type="ORF">ALC57_02488</name>
</gene>
<evidence type="ECO:0000313" key="2">
    <source>
        <dbReference type="EMBL" id="KYN28052.1"/>
    </source>
</evidence>
<sequence length="77" mass="9211">MPGATRHHRAWPWLRQLIPLSAFAEAFRTGLRFRFPLIMQPACVITHTLRRRDHQMERERKILEKRVSSESFSSTHE</sequence>
<proteinExistence type="predicted"/>
<feature type="signal peptide" evidence="1">
    <location>
        <begin position="1"/>
        <end position="26"/>
    </location>
</feature>
<dbReference type="AlphaFoldDB" id="A0A195EJG3"/>
<accession>A0A195EJG3</accession>
<keyword evidence="1" id="KW-0732">Signal</keyword>